<feature type="transmembrane region" description="Helical" evidence="1">
    <location>
        <begin position="59"/>
        <end position="79"/>
    </location>
</feature>
<accession>A0A1R4I3Z1</accession>
<dbReference type="AlphaFoldDB" id="A0A1R4I3Z1"/>
<proteinExistence type="predicted"/>
<comment type="caution">
    <text evidence="2">The sequence shown here is derived from an EMBL/GenBank/DDBJ whole genome shotgun (WGS) entry which is preliminary data.</text>
</comment>
<evidence type="ECO:0000256" key="1">
    <source>
        <dbReference type="SAM" id="Phobius"/>
    </source>
</evidence>
<keyword evidence="1" id="KW-0812">Transmembrane</keyword>
<evidence type="ECO:0000313" key="3">
    <source>
        <dbReference type="Proteomes" id="UP000196331"/>
    </source>
</evidence>
<sequence length="90" mass="10288">MTIRRYPGQRLLAARKLHPRFTPIIFALYMSTIMAFLMTLVITAVSAGVSDHYFSQVWHAYRVAMPSAFVCILVVRPLVARLVQLTIRSH</sequence>
<organism evidence="2 3">
    <name type="scientific">Halomonas citrativorans</name>
    <dbReference type="NCBI Taxonomy" id="2742612"/>
    <lineage>
        <taxon>Bacteria</taxon>
        <taxon>Pseudomonadati</taxon>
        <taxon>Pseudomonadota</taxon>
        <taxon>Gammaproteobacteria</taxon>
        <taxon>Oceanospirillales</taxon>
        <taxon>Halomonadaceae</taxon>
        <taxon>Halomonas</taxon>
    </lineage>
</organism>
<protein>
    <submittedName>
        <fullName evidence="2">Putative ORF located using Glimmer/Genemark</fullName>
    </submittedName>
</protein>
<dbReference type="InterPro" id="IPR021529">
    <property type="entry name" value="DUF2798"/>
</dbReference>
<name>A0A1R4I3Z1_9GAMM</name>
<dbReference type="EMBL" id="FUKM01000057">
    <property type="protein sequence ID" value="SJN14601.1"/>
    <property type="molecule type" value="Genomic_DNA"/>
</dbReference>
<reference evidence="2 3" key="1">
    <citation type="submission" date="2017-02" db="EMBL/GenBank/DDBJ databases">
        <authorList>
            <person name="Dridi B."/>
        </authorList>
    </citation>
    <scope>NUCLEOTIDE SEQUENCE [LARGE SCALE GENOMIC DNA]</scope>
    <source>
        <strain evidence="2 3">JB380</strain>
    </source>
</reference>
<feature type="transmembrane region" description="Helical" evidence="1">
    <location>
        <begin position="21"/>
        <end position="47"/>
    </location>
</feature>
<gene>
    <name evidence="2" type="ORF">CZ787_15960</name>
</gene>
<dbReference type="Proteomes" id="UP000196331">
    <property type="component" value="Unassembled WGS sequence"/>
</dbReference>
<keyword evidence="1" id="KW-1133">Transmembrane helix</keyword>
<dbReference type="Pfam" id="PF11391">
    <property type="entry name" value="DUF2798"/>
    <property type="match status" value="1"/>
</dbReference>
<keyword evidence="1" id="KW-0472">Membrane</keyword>
<evidence type="ECO:0000313" key="2">
    <source>
        <dbReference type="EMBL" id="SJN14601.1"/>
    </source>
</evidence>
<dbReference type="OrthoDB" id="6007993at2"/>
<dbReference type="RefSeq" id="WP_087110826.1">
    <property type="nucleotide sequence ID" value="NZ_FUKM01000057.1"/>
</dbReference>